<dbReference type="InterPro" id="IPR008862">
    <property type="entry name" value="Tcp11"/>
</dbReference>
<dbReference type="PANTHER" id="PTHR12832:SF18">
    <property type="entry name" value="IQ CALMODULIN-BINDING MOTIF DOMAIN PROTEIN (AFU_ORTHOLOGUE AFUA_1G08920)"/>
    <property type="match status" value="1"/>
</dbReference>
<dbReference type="EMBL" id="NIZV01000411">
    <property type="protein sequence ID" value="RSL91258.1"/>
    <property type="molecule type" value="Genomic_DNA"/>
</dbReference>
<gene>
    <name evidence="2" type="ORF">CDV31_015512</name>
</gene>
<dbReference type="Proteomes" id="UP000288429">
    <property type="component" value="Unassembled WGS sequence"/>
</dbReference>
<dbReference type="AlphaFoldDB" id="A0A428SN79"/>
<evidence type="ECO:0000313" key="3">
    <source>
        <dbReference type="Proteomes" id="UP000288429"/>
    </source>
</evidence>
<name>A0A428SN79_9HYPO</name>
<reference evidence="2 3" key="1">
    <citation type="submission" date="2017-06" db="EMBL/GenBank/DDBJ databases">
        <title>Cmopartive genomic analysis of Ambrosia Fusariam Clade fungi.</title>
        <authorList>
            <person name="Stajich J.E."/>
            <person name="Carrillo J."/>
            <person name="Kijimoto T."/>
            <person name="Eskalen A."/>
            <person name="O'Donnell K."/>
            <person name="Kasson M."/>
        </authorList>
    </citation>
    <scope>NUCLEOTIDE SEQUENCE [LARGE SCALE GENOMIC DNA]</scope>
    <source>
        <strain evidence="2 3">NRRL 20438</strain>
    </source>
</reference>
<accession>A0A428SN79</accession>
<protein>
    <submittedName>
        <fullName evidence="2">Uncharacterized protein</fullName>
    </submittedName>
</protein>
<proteinExistence type="inferred from homology"/>
<organism evidence="2 3">
    <name type="scientific">Fusarium ambrosium</name>
    <dbReference type="NCBI Taxonomy" id="131363"/>
    <lineage>
        <taxon>Eukaryota</taxon>
        <taxon>Fungi</taxon>
        <taxon>Dikarya</taxon>
        <taxon>Ascomycota</taxon>
        <taxon>Pezizomycotina</taxon>
        <taxon>Sordariomycetes</taxon>
        <taxon>Hypocreomycetidae</taxon>
        <taxon>Hypocreales</taxon>
        <taxon>Nectriaceae</taxon>
        <taxon>Fusarium</taxon>
        <taxon>Fusarium solani species complex</taxon>
    </lineage>
</organism>
<comment type="caution">
    <text evidence="2">The sequence shown here is derived from an EMBL/GenBank/DDBJ whole genome shotgun (WGS) entry which is preliminary data.</text>
</comment>
<sequence>MLVDIFTKISPTPIEEVPEMLRLDHGRISQVSTMIQRIITAGAVLLQCKNLLKRDVRSAWKMEASRIMAVIEAGHPLDTTVDGVMAALESGRSMPAATKGHLRALVTKVLTASQEMAERGREPSEPVLRLLLTRLRGNILTRLAAGSASEKVKATNTAGEKLASLGLSEFVERVREISGLLEKVGAVDRAAHGPWWDAVATKVEQEDMST</sequence>
<dbReference type="Pfam" id="PF05794">
    <property type="entry name" value="Tcp11"/>
    <property type="match status" value="1"/>
</dbReference>
<evidence type="ECO:0000256" key="1">
    <source>
        <dbReference type="ARBA" id="ARBA00010954"/>
    </source>
</evidence>
<keyword evidence="3" id="KW-1185">Reference proteome</keyword>
<evidence type="ECO:0000313" key="2">
    <source>
        <dbReference type="EMBL" id="RSL91258.1"/>
    </source>
</evidence>
<dbReference type="GO" id="GO:0010737">
    <property type="term" value="P:protein kinase A signaling"/>
    <property type="evidence" value="ECO:0007669"/>
    <property type="project" value="TreeGrafter"/>
</dbReference>
<dbReference type="PANTHER" id="PTHR12832">
    <property type="entry name" value="TESTIS-SPECIFIC PROTEIN PBS13 T-COMPLEX 11"/>
    <property type="match status" value="1"/>
</dbReference>
<comment type="similarity">
    <text evidence="1">Belongs to the TCP11 family.</text>
</comment>